<evidence type="ECO:0000256" key="6">
    <source>
        <dbReference type="ARBA" id="ARBA00023136"/>
    </source>
</evidence>
<comment type="caution">
    <text evidence="10">The sequence shown here is derived from an EMBL/GenBank/DDBJ whole genome shotgun (WGS) entry which is preliminary data.</text>
</comment>
<protein>
    <submittedName>
        <fullName evidence="10">Voltage-gated potassium channel</fullName>
    </submittedName>
</protein>
<dbReference type="Gene3D" id="1.10.287.70">
    <property type="match status" value="1"/>
</dbReference>
<evidence type="ECO:0000313" key="11">
    <source>
        <dbReference type="Proteomes" id="UP000321617"/>
    </source>
</evidence>
<feature type="transmembrane region" description="Helical" evidence="8">
    <location>
        <begin position="124"/>
        <end position="144"/>
    </location>
</feature>
<dbReference type="GO" id="GO:0008076">
    <property type="term" value="C:voltage-gated potassium channel complex"/>
    <property type="evidence" value="ECO:0007669"/>
    <property type="project" value="InterPro"/>
</dbReference>
<evidence type="ECO:0000256" key="3">
    <source>
        <dbReference type="ARBA" id="ARBA00022692"/>
    </source>
</evidence>
<dbReference type="Proteomes" id="UP000321617">
    <property type="component" value="Unassembled WGS sequence"/>
</dbReference>
<dbReference type="PANTHER" id="PTHR11537:SF254">
    <property type="entry name" value="POTASSIUM VOLTAGE-GATED CHANNEL PROTEIN SHAB"/>
    <property type="match status" value="1"/>
</dbReference>
<feature type="domain" description="Potassium channel" evidence="9">
    <location>
        <begin position="134"/>
        <end position="211"/>
    </location>
</feature>
<evidence type="ECO:0000256" key="2">
    <source>
        <dbReference type="ARBA" id="ARBA00022448"/>
    </source>
</evidence>
<dbReference type="Gene3D" id="1.20.120.350">
    <property type="entry name" value="Voltage-gated potassium channels. Chain C"/>
    <property type="match status" value="1"/>
</dbReference>
<organism evidence="10 11">
    <name type="scientific">Stackebrandtia albiflava</name>
    <dbReference type="NCBI Taxonomy" id="406432"/>
    <lineage>
        <taxon>Bacteria</taxon>
        <taxon>Bacillati</taxon>
        <taxon>Actinomycetota</taxon>
        <taxon>Actinomycetes</taxon>
        <taxon>Glycomycetales</taxon>
        <taxon>Glycomycetaceae</taxon>
        <taxon>Stackebrandtia</taxon>
    </lineage>
</organism>
<dbReference type="OrthoDB" id="9799090at2"/>
<evidence type="ECO:0000256" key="5">
    <source>
        <dbReference type="ARBA" id="ARBA00023065"/>
    </source>
</evidence>
<dbReference type="RefSeq" id="WP_147135495.1">
    <property type="nucleotide sequence ID" value="NZ_BAABIJ010000001.1"/>
</dbReference>
<dbReference type="InterPro" id="IPR013099">
    <property type="entry name" value="K_chnl_dom"/>
</dbReference>
<evidence type="ECO:0000256" key="8">
    <source>
        <dbReference type="SAM" id="Phobius"/>
    </source>
</evidence>
<proteinExistence type="predicted"/>
<dbReference type="GO" id="GO:0005249">
    <property type="term" value="F:voltage-gated potassium channel activity"/>
    <property type="evidence" value="ECO:0007669"/>
    <property type="project" value="InterPro"/>
</dbReference>
<accession>A0A562VDL4</accession>
<evidence type="ECO:0000259" key="9">
    <source>
        <dbReference type="Pfam" id="PF07885"/>
    </source>
</evidence>
<keyword evidence="2" id="KW-0813">Transport</keyword>
<name>A0A562VDL4_9ACTN</name>
<evidence type="ECO:0000256" key="4">
    <source>
        <dbReference type="ARBA" id="ARBA00022989"/>
    </source>
</evidence>
<dbReference type="PANTHER" id="PTHR11537">
    <property type="entry name" value="VOLTAGE-GATED POTASSIUM CHANNEL"/>
    <property type="match status" value="1"/>
</dbReference>
<feature type="transmembrane region" description="Helical" evidence="8">
    <location>
        <begin position="20"/>
        <end position="41"/>
    </location>
</feature>
<evidence type="ECO:0000256" key="7">
    <source>
        <dbReference type="ARBA" id="ARBA00023303"/>
    </source>
</evidence>
<reference evidence="10 11" key="1">
    <citation type="journal article" date="2013" name="Stand. Genomic Sci.">
        <title>Genomic Encyclopedia of Type Strains, Phase I: The one thousand microbial genomes (KMG-I) project.</title>
        <authorList>
            <person name="Kyrpides N.C."/>
            <person name="Woyke T."/>
            <person name="Eisen J.A."/>
            <person name="Garrity G."/>
            <person name="Lilburn T.G."/>
            <person name="Beck B.J."/>
            <person name="Whitman W.B."/>
            <person name="Hugenholtz P."/>
            <person name="Klenk H.P."/>
        </authorList>
    </citation>
    <scope>NUCLEOTIDE SEQUENCE [LARGE SCALE GENOMIC DNA]</scope>
    <source>
        <strain evidence="10 11">DSM 45044</strain>
    </source>
</reference>
<dbReference type="Pfam" id="PF07885">
    <property type="entry name" value="Ion_trans_2"/>
    <property type="match status" value="1"/>
</dbReference>
<keyword evidence="11" id="KW-1185">Reference proteome</keyword>
<keyword evidence="4 8" id="KW-1133">Transmembrane helix</keyword>
<keyword evidence="5" id="KW-0406">Ion transport</keyword>
<dbReference type="SUPFAM" id="SSF81324">
    <property type="entry name" value="Voltage-gated potassium channels"/>
    <property type="match status" value="1"/>
</dbReference>
<feature type="transmembrane region" description="Helical" evidence="8">
    <location>
        <begin position="186"/>
        <end position="211"/>
    </location>
</feature>
<dbReference type="InterPro" id="IPR027359">
    <property type="entry name" value="Volt_channel_dom_sf"/>
</dbReference>
<dbReference type="InterPro" id="IPR028325">
    <property type="entry name" value="VG_K_chnl"/>
</dbReference>
<keyword evidence="7 10" id="KW-0407">Ion channel</keyword>
<dbReference type="GO" id="GO:0001508">
    <property type="term" value="P:action potential"/>
    <property type="evidence" value="ECO:0007669"/>
    <property type="project" value="TreeGrafter"/>
</dbReference>
<keyword evidence="6 8" id="KW-0472">Membrane</keyword>
<comment type="subcellular location">
    <subcellularLocation>
        <location evidence="1">Membrane</location>
        <topology evidence="1">Multi-pass membrane protein</topology>
    </subcellularLocation>
</comment>
<dbReference type="EMBL" id="VLLL01000005">
    <property type="protein sequence ID" value="TWJ15948.1"/>
    <property type="molecule type" value="Genomic_DNA"/>
</dbReference>
<keyword evidence="3 8" id="KW-0812">Transmembrane</keyword>
<feature type="transmembrane region" description="Helical" evidence="8">
    <location>
        <begin position="47"/>
        <end position="69"/>
    </location>
</feature>
<evidence type="ECO:0000256" key="1">
    <source>
        <dbReference type="ARBA" id="ARBA00004141"/>
    </source>
</evidence>
<evidence type="ECO:0000313" key="10">
    <source>
        <dbReference type="EMBL" id="TWJ15948.1"/>
    </source>
</evidence>
<sequence length="268" mass="29354">MPLLRSQTELPRVEAWERRFHIPLTILAAVFLVAYAVPILWPGLPSWVHTTALAVDVLVWAAFGVDYVARLIIAENRLLFVKVNLTDLVLLVVPPLRQLRLLRVAAMAVEAMWRHTKNHTRARLATFVLGTTVLLLLMASLAVLDAERGRAGAQIHDYGDAVWWTLVTVTTVGYGDAVPVTGEGRVVAVFLMLTGIGLIGFVTGSVTSWVVEKIAAMSRDQETVDVGAVLTSVHTLRAELTVVRDELAQLRAEMADRPPVSGQADSPR</sequence>
<dbReference type="AlphaFoldDB" id="A0A562VDL4"/>
<gene>
    <name evidence="10" type="ORF">LX16_1668</name>
</gene>